<dbReference type="InterPro" id="IPR029058">
    <property type="entry name" value="AB_hydrolase_fold"/>
</dbReference>
<dbReference type="AlphaFoldDB" id="A0A835Z9Z0"/>
<evidence type="ECO:0000313" key="3">
    <source>
        <dbReference type="EMBL" id="KAG5188624.1"/>
    </source>
</evidence>
<dbReference type="Pfam" id="PF01764">
    <property type="entry name" value="Lipase_3"/>
    <property type="match status" value="1"/>
</dbReference>
<dbReference type="Proteomes" id="UP000664859">
    <property type="component" value="Unassembled WGS sequence"/>
</dbReference>
<keyword evidence="3" id="KW-0378">Hydrolase</keyword>
<feature type="compositionally biased region" description="Pro residues" evidence="1">
    <location>
        <begin position="253"/>
        <end position="271"/>
    </location>
</feature>
<organism evidence="3 4">
    <name type="scientific">Tribonema minus</name>
    <dbReference type="NCBI Taxonomy" id="303371"/>
    <lineage>
        <taxon>Eukaryota</taxon>
        <taxon>Sar</taxon>
        <taxon>Stramenopiles</taxon>
        <taxon>Ochrophyta</taxon>
        <taxon>PX clade</taxon>
        <taxon>Xanthophyceae</taxon>
        <taxon>Tribonematales</taxon>
        <taxon>Tribonemataceae</taxon>
        <taxon>Tribonema</taxon>
    </lineage>
</organism>
<dbReference type="Gene3D" id="3.40.50.1820">
    <property type="entry name" value="alpha/beta hydrolase"/>
    <property type="match status" value="1"/>
</dbReference>
<feature type="domain" description="Fungal lipase-type" evidence="2">
    <location>
        <begin position="68"/>
        <end position="204"/>
    </location>
</feature>
<accession>A0A835Z9Z0</accession>
<sequence>MRISALRAAQLCLMAYQHASVVDLAHRDARGEPDVLEAVRGASTRPLLFTSSAGAQVYWMVVGDRDGVVAARGADSREDFCYDAAAVAVPVRAPGGGAGGGRFHAGFVAQYRSVAVPLRERVADLLGGDPEATVTFVGHSTGAAVAALACTDAAGAHGPSRLRYVGLGCPKSADAAFAAAFEGAAAVRVLVVNGADPVCKLFSCGSALDATETVRLGARDPRPDALPSPFDLRDHAVRSYVASARAAEGPATTPTPPTPAPAPTPSPTPTPIPWWRRLLCFSWLGGPGA</sequence>
<gene>
    <name evidence="3" type="ORF">JKP88DRAFT_275834</name>
</gene>
<dbReference type="GO" id="GO:0016787">
    <property type="term" value="F:hydrolase activity"/>
    <property type="evidence" value="ECO:0007669"/>
    <property type="project" value="UniProtKB-KW"/>
</dbReference>
<proteinExistence type="predicted"/>
<keyword evidence="4" id="KW-1185">Reference proteome</keyword>
<dbReference type="InterPro" id="IPR002921">
    <property type="entry name" value="Fungal_lipase-type"/>
</dbReference>
<evidence type="ECO:0000313" key="4">
    <source>
        <dbReference type="Proteomes" id="UP000664859"/>
    </source>
</evidence>
<dbReference type="EMBL" id="JAFCMP010000068">
    <property type="protein sequence ID" value="KAG5188624.1"/>
    <property type="molecule type" value="Genomic_DNA"/>
</dbReference>
<protein>
    <submittedName>
        <fullName evidence="3">Alpha/Beta hydrolase protein</fullName>
    </submittedName>
</protein>
<feature type="region of interest" description="Disordered" evidence="1">
    <location>
        <begin position="243"/>
        <end position="271"/>
    </location>
</feature>
<comment type="caution">
    <text evidence="3">The sequence shown here is derived from an EMBL/GenBank/DDBJ whole genome shotgun (WGS) entry which is preliminary data.</text>
</comment>
<evidence type="ECO:0000259" key="2">
    <source>
        <dbReference type="Pfam" id="PF01764"/>
    </source>
</evidence>
<dbReference type="InterPro" id="IPR051218">
    <property type="entry name" value="Sec_MonoDiacylglyc_Lipase"/>
</dbReference>
<dbReference type="CDD" id="cd00741">
    <property type="entry name" value="Lipase"/>
    <property type="match status" value="1"/>
</dbReference>
<dbReference type="PANTHER" id="PTHR45856">
    <property type="entry name" value="ALPHA/BETA-HYDROLASES SUPERFAMILY PROTEIN"/>
    <property type="match status" value="1"/>
</dbReference>
<name>A0A835Z9Z0_9STRA</name>
<feature type="compositionally biased region" description="Low complexity" evidence="1">
    <location>
        <begin position="243"/>
        <end position="252"/>
    </location>
</feature>
<dbReference type="SUPFAM" id="SSF53474">
    <property type="entry name" value="alpha/beta-Hydrolases"/>
    <property type="match status" value="1"/>
</dbReference>
<dbReference type="PANTHER" id="PTHR45856:SF24">
    <property type="entry name" value="FUNGAL LIPASE-LIKE DOMAIN-CONTAINING PROTEIN"/>
    <property type="match status" value="1"/>
</dbReference>
<reference evidence="3" key="1">
    <citation type="submission" date="2021-02" db="EMBL/GenBank/DDBJ databases">
        <title>First Annotated Genome of the Yellow-green Alga Tribonema minus.</title>
        <authorList>
            <person name="Mahan K.M."/>
        </authorList>
    </citation>
    <scope>NUCLEOTIDE SEQUENCE</scope>
    <source>
        <strain evidence="3">UTEX B ZZ1240</strain>
    </source>
</reference>
<evidence type="ECO:0000256" key="1">
    <source>
        <dbReference type="SAM" id="MobiDB-lite"/>
    </source>
</evidence>
<dbReference type="GO" id="GO:0006629">
    <property type="term" value="P:lipid metabolic process"/>
    <property type="evidence" value="ECO:0007669"/>
    <property type="project" value="InterPro"/>
</dbReference>